<comment type="caution">
    <text evidence="4">The sequence shown here is derived from an EMBL/GenBank/DDBJ whole genome shotgun (WGS) entry which is preliminary data.</text>
</comment>
<dbReference type="Proteomes" id="UP001489004">
    <property type="component" value="Unassembled WGS sequence"/>
</dbReference>
<feature type="region of interest" description="Disordered" evidence="2">
    <location>
        <begin position="1120"/>
        <end position="1145"/>
    </location>
</feature>
<dbReference type="PANTHER" id="PTHR36681:SF3">
    <property type="entry name" value="NUCLEAR GTPASE, GERMINAL CENTER-ASSOCIATED, TANDEM DUPLICATE 3"/>
    <property type="match status" value="1"/>
</dbReference>
<evidence type="ECO:0000259" key="3">
    <source>
        <dbReference type="Pfam" id="PF24564"/>
    </source>
</evidence>
<feature type="compositionally biased region" description="Basic and acidic residues" evidence="2">
    <location>
        <begin position="330"/>
        <end position="347"/>
    </location>
</feature>
<keyword evidence="1" id="KW-0175">Coiled coil</keyword>
<name>A0AAW1PSY1_9CHLO</name>
<proteinExistence type="predicted"/>
<feature type="domain" description="DUF7605" evidence="3">
    <location>
        <begin position="455"/>
        <end position="492"/>
    </location>
</feature>
<dbReference type="InterPro" id="IPR056024">
    <property type="entry name" value="DUF7605"/>
</dbReference>
<evidence type="ECO:0000313" key="5">
    <source>
        <dbReference type="Proteomes" id="UP001489004"/>
    </source>
</evidence>
<dbReference type="AlphaFoldDB" id="A0AAW1PSY1"/>
<feature type="coiled-coil region" evidence="1">
    <location>
        <begin position="284"/>
        <end position="311"/>
    </location>
</feature>
<sequence>MELCYNLDNVKYEGKVTMVTKAEWTEVVNGLWQDLVDEHGRLAIIRDDRRPNTSTPSGAAQAALEAVYGKRLVRRRDLTLKMLLASQNKVTKLENKVTKLLGRVVAISERDHATFRKTIGEYVDSNKKRADIAVWPLVKLCQIRHNWQVLASGAVIVDLPGVRDANAARGAVAEGYLKKCNAIWIVADITRPVDNRTAKDLLGEQFRRQMLMDGQYGSITFVCTKTDVIQVSETVRSLGQDCDTDEQAIASVCALANEDVAKYMKHHAKVDQWQPVFTRLDELVRSLTAKIKYRKNKIDKAEEKADQVKAAIAIKSGGSGRIVAGNMDLDGDKENRAGGSKRARESDSDSDAPSPQRRRRGATNYAESDSDADSGMVSGSSEDSDSEEDDSEEEGSGLEDGEGGSDANLGSDSEGEGAAAGPSSAGKKAKRPRGSVKLSKKKMAKLIEMRLSVVTPAVQQVMTPAYTTCSEESGPGQFARMKDHMRQHVDRKAPSMFKDAAAKLLRSVEDLAHAVYDQMLDANDALFERLTQTFSTLWERPSCGRIERLQAVLALQGLAEGIARVCAAAKAEAAELPASFLEGVRAELAAEEERASAMLEDIKPNVSPDGADQDNQDENQDQDHANDGQDADMADAAEADPNSSALALEQQQQLEAEIMAVIKAIASGADTGGSSADWKTRVAAQYSAARAAGMDPENTFTALGKAAECAAVTEASKSEQQPLDARAAAQYSAARAAGMDPEYACTALGKIVKTAVGEVMEQQRLDVRAAKRKAGALHDAYQAVMIELVRLRRADKPPPEMPAGGTAAGPASAAAAAQTGSGVPQGWLAQALERQQQLEAEIKAIAGGEDAGGSSTDWKTPVAAQYSAARAAGMDPETAAAALGKAVKAAERAVVDEVASLLKSQQQPLDVFSAKRKLGELHDAAAAIKNELVRLRYADEPLEFDSDVEILDSRSPKPHIPFTLVQRPASPGHSPTPARPADPKGKSTTNTAPNASPTAFTCNGAAAPAEEAAGSEAAKTAAAAAKKAMGNGAAKTAAAPAKEATGSEAAKADAAPAPGDIAVPKGKAAAAVPGGSTANPKKPLGGWAVPLAGASMKGKPSAPPTKAPAAAALEGRIAAAAAAQEAELQPGSAPPMQPPQLQRRPPRRLRPLQKAALVPHARLFCKSSEKST</sequence>
<feature type="compositionally biased region" description="Basic residues" evidence="2">
    <location>
        <begin position="427"/>
        <end position="441"/>
    </location>
</feature>
<feature type="region of interest" description="Disordered" evidence="2">
    <location>
        <begin position="795"/>
        <end position="820"/>
    </location>
</feature>
<feature type="compositionally biased region" description="Low complexity" evidence="2">
    <location>
        <begin position="987"/>
        <end position="1002"/>
    </location>
</feature>
<feature type="compositionally biased region" description="Acidic residues" evidence="2">
    <location>
        <begin position="611"/>
        <end position="620"/>
    </location>
</feature>
<keyword evidence="5" id="KW-1185">Reference proteome</keyword>
<evidence type="ECO:0000256" key="2">
    <source>
        <dbReference type="SAM" id="MobiDB-lite"/>
    </source>
</evidence>
<reference evidence="4 5" key="1">
    <citation type="journal article" date="2024" name="Nat. Commun.">
        <title>Phylogenomics reveals the evolutionary origins of lichenization in chlorophyte algae.</title>
        <authorList>
            <person name="Puginier C."/>
            <person name="Libourel C."/>
            <person name="Otte J."/>
            <person name="Skaloud P."/>
            <person name="Haon M."/>
            <person name="Grisel S."/>
            <person name="Petersen M."/>
            <person name="Berrin J.G."/>
            <person name="Delaux P.M."/>
            <person name="Dal Grande F."/>
            <person name="Keller J."/>
        </authorList>
    </citation>
    <scope>NUCLEOTIDE SEQUENCE [LARGE SCALE GENOMIC DNA]</scope>
    <source>
        <strain evidence="4 5">SAG 2043</strain>
    </source>
</reference>
<accession>A0AAW1PSY1</accession>
<feature type="region of interest" description="Disordered" evidence="2">
    <location>
        <begin position="320"/>
        <end position="441"/>
    </location>
</feature>
<evidence type="ECO:0000256" key="1">
    <source>
        <dbReference type="SAM" id="Coils"/>
    </source>
</evidence>
<feature type="compositionally biased region" description="Low complexity" evidence="2">
    <location>
        <begin position="802"/>
        <end position="820"/>
    </location>
</feature>
<dbReference type="InterPro" id="IPR027417">
    <property type="entry name" value="P-loop_NTPase"/>
</dbReference>
<dbReference type="PANTHER" id="PTHR36681">
    <property type="entry name" value="NUCLEAR GTPASE, GERMINAL CENTER-ASSOCIATED, TANDEM DUPLICATE 3"/>
    <property type="match status" value="1"/>
</dbReference>
<feature type="region of interest" description="Disordered" evidence="2">
    <location>
        <begin position="952"/>
        <end position="1002"/>
    </location>
</feature>
<feature type="region of interest" description="Disordered" evidence="2">
    <location>
        <begin position="603"/>
        <end position="629"/>
    </location>
</feature>
<dbReference type="Pfam" id="PF24564">
    <property type="entry name" value="DUF7605"/>
    <property type="match status" value="1"/>
</dbReference>
<feature type="compositionally biased region" description="Low complexity" evidence="2">
    <location>
        <begin position="410"/>
        <end position="426"/>
    </location>
</feature>
<dbReference type="EMBL" id="JALJOR010000009">
    <property type="protein sequence ID" value="KAK9811490.1"/>
    <property type="molecule type" value="Genomic_DNA"/>
</dbReference>
<protein>
    <recommendedName>
        <fullName evidence="3">DUF7605 domain-containing protein</fullName>
    </recommendedName>
</protein>
<feature type="compositionally biased region" description="Acidic residues" evidence="2">
    <location>
        <begin position="382"/>
        <end position="403"/>
    </location>
</feature>
<gene>
    <name evidence="4" type="ORF">WJX72_004764</name>
</gene>
<organism evidence="4 5">
    <name type="scientific">[Myrmecia] bisecta</name>
    <dbReference type="NCBI Taxonomy" id="41462"/>
    <lineage>
        <taxon>Eukaryota</taxon>
        <taxon>Viridiplantae</taxon>
        <taxon>Chlorophyta</taxon>
        <taxon>core chlorophytes</taxon>
        <taxon>Trebouxiophyceae</taxon>
        <taxon>Trebouxiales</taxon>
        <taxon>Trebouxiaceae</taxon>
        <taxon>Myrmecia</taxon>
    </lineage>
</organism>
<evidence type="ECO:0000313" key="4">
    <source>
        <dbReference type="EMBL" id="KAK9811490.1"/>
    </source>
</evidence>
<dbReference type="Gene3D" id="3.40.50.300">
    <property type="entry name" value="P-loop containing nucleotide triphosphate hydrolases"/>
    <property type="match status" value="1"/>
</dbReference>